<proteinExistence type="predicted"/>
<comment type="caution">
    <text evidence="1">The sequence shown here is derived from an EMBL/GenBank/DDBJ whole genome shotgun (WGS) entry which is preliminary data.</text>
</comment>
<dbReference type="EMBL" id="LKAM01000001">
    <property type="protein sequence ID" value="KUM50958.1"/>
    <property type="molecule type" value="Genomic_DNA"/>
</dbReference>
<keyword evidence="1" id="KW-0496">Mitochondrion</keyword>
<organism evidence="1">
    <name type="scientific">Picea glauca</name>
    <name type="common">White spruce</name>
    <name type="synonym">Pinus glauca</name>
    <dbReference type="NCBI Taxonomy" id="3330"/>
    <lineage>
        <taxon>Eukaryota</taxon>
        <taxon>Viridiplantae</taxon>
        <taxon>Streptophyta</taxon>
        <taxon>Embryophyta</taxon>
        <taxon>Tracheophyta</taxon>
        <taxon>Spermatophyta</taxon>
        <taxon>Pinopsida</taxon>
        <taxon>Pinidae</taxon>
        <taxon>Conifers I</taxon>
        <taxon>Pinales</taxon>
        <taxon>Pinaceae</taxon>
        <taxon>Picea</taxon>
    </lineage>
</organism>
<gene>
    <name evidence="1" type="ORF">ABT39_MTgene804</name>
</gene>
<geneLocation type="mitochondrion" evidence="1"/>
<protein>
    <submittedName>
        <fullName evidence="1">Uncharacterized protein</fullName>
    </submittedName>
</protein>
<evidence type="ECO:0000313" key="1">
    <source>
        <dbReference type="EMBL" id="KUM50958.1"/>
    </source>
</evidence>
<sequence length="74" mass="8764">MADPTIELLEQCRRIPVTAPETEAFHLWLLFHLDLIWVIRLFPWLRLVRVNKSMNEFLMFSAPFPDAIFPIPSL</sequence>
<reference evidence="1" key="1">
    <citation type="journal article" date="2015" name="Genome Biol. Evol.">
        <title>Organellar Genomes of White Spruce (Picea glauca): Assembly and Annotation.</title>
        <authorList>
            <person name="Jackman S.D."/>
            <person name="Warren R.L."/>
            <person name="Gibb E.A."/>
            <person name="Vandervalk B.P."/>
            <person name="Mohamadi H."/>
            <person name="Chu J."/>
            <person name="Raymond A."/>
            <person name="Pleasance S."/>
            <person name="Coope R."/>
            <person name="Wildung M.R."/>
            <person name="Ritland C.E."/>
            <person name="Bousquet J."/>
            <person name="Jones S.J."/>
            <person name="Bohlmann J."/>
            <person name="Birol I."/>
        </authorList>
    </citation>
    <scope>NUCLEOTIDE SEQUENCE [LARGE SCALE GENOMIC DNA]</scope>
    <source>
        <tissue evidence="1">Flushing bud</tissue>
    </source>
</reference>
<accession>A0A124GP59</accession>
<dbReference type="AlphaFoldDB" id="A0A124GP59"/>
<name>A0A124GP59_PICGL</name>